<accession>A0ABM1DSR6</accession>
<dbReference type="Gene3D" id="3.10.20.30">
    <property type="match status" value="1"/>
</dbReference>
<dbReference type="SUPFAM" id="SSF54292">
    <property type="entry name" value="2Fe-2S ferredoxin-like"/>
    <property type="match status" value="1"/>
</dbReference>
<organism evidence="8 9">
    <name type="scientific">Priapulus caudatus</name>
    <name type="common">Priapulid worm</name>
    <dbReference type="NCBI Taxonomy" id="37621"/>
    <lineage>
        <taxon>Eukaryota</taxon>
        <taxon>Metazoa</taxon>
        <taxon>Ecdysozoa</taxon>
        <taxon>Scalidophora</taxon>
        <taxon>Priapulida</taxon>
        <taxon>Priapulimorpha</taxon>
        <taxon>Priapulimorphida</taxon>
        <taxon>Priapulidae</taxon>
        <taxon>Priapulus</taxon>
    </lineage>
</organism>
<evidence type="ECO:0000313" key="8">
    <source>
        <dbReference type="Proteomes" id="UP000695022"/>
    </source>
</evidence>
<evidence type="ECO:0000256" key="3">
    <source>
        <dbReference type="ARBA" id="ARBA00022723"/>
    </source>
</evidence>
<dbReference type="InterPro" id="IPR018298">
    <property type="entry name" value="Adrenodoxin_Fe-S_BS"/>
</dbReference>
<keyword evidence="5" id="KW-0411">Iron-sulfur</keyword>
<keyword evidence="3" id="KW-0479">Metal-binding</keyword>
<evidence type="ECO:0000256" key="2">
    <source>
        <dbReference type="ARBA" id="ARBA00022714"/>
    </source>
</evidence>
<evidence type="ECO:0000259" key="7">
    <source>
        <dbReference type="PROSITE" id="PS51085"/>
    </source>
</evidence>
<comment type="cofactor">
    <cofactor evidence="6">
        <name>[2Fe-2S] cluster</name>
        <dbReference type="ChEBI" id="CHEBI:190135"/>
    </cofactor>
</comment>
<proteinExistence type="inferred from homology"/>
<dbReference type="GeneID" id="106805779"/>
<comment type="similarity">
    <text evidence="1">Belongs to the adrenodoxin/putidaredoxin family.</text>
</comment>
<dbReference type="PRINTS" id="PR00355">
    <property type="entry name" value="ADRENODOXIN"/>
</dbReference>
<dbReference type="PANTHER" id="PTHR23426:SF65">
    <property type="entry name" value="FERREDOXIN-2, MITOCHONDRIAL"/>
    <property type="match status" value="1"/>
</dbReference>
<name>A0ABM1DSR6_PRICU</name>
<dbReference type="InterPro" id="IPR001041">
    <property type="entry name" value="2Fe-2S_ferredoxin-type"/>
</dbReference>
<dbReference type="CDD" id="cd00207">
    <property type="entry name" value="fer2"/>
    <property type="match status" value="1"/>
</dbReference>
<dbReference type="PANTHER" id="PTHR23426">
    <property type="entry name" value="FERREDOXIN/ADRENODOXIN"/>
    <property type="match status" value="1"/>
</dbReference>
<keyword evidence="4" id="KW-0408">Iron</keyword>
<dbReference type="InterPro" id="IPR012675">
    <property type="entry name" value="Beta-grasp_dom_sf"/>
</dbReference>
<dbReference type="Pfam" id="PF00111">
    <property type="entry name" value="Fer2"/>
    <property type="match status" value="1"/>
</dbReference>
<evidence type="ECO:0000256" key="6">
    <source>
        <dbReference type="ARBA" id="ARBA00034078"/>
    </source>
</evidence>
<dbReference type="RefSeq" id="XP_014662987.1">
    <property type="nucleotide sequence ID" value="XM_014807501.1"/>
</dbReference>
<feature type="domain" description="2Fe-2S ferredoxin-type" evidence="7">
    <location>
        <begin position="93"/>
        <end position="195"/>
    </location>
</feature>
<evidence type="ECO:0000256" key="4">
    <source>
        <dbReference type="ARBA" id="ARBA00023004"/>
    </source>
</evidence>
<sequence>MCASMAFITRAVLPMCKQHQQKCLYLASKSCVCSNQRQIHTYPKLKPSAYQHRGYCPPVLALESRLFWTHSTRGPLMTGDYEWQDPKSEDEVVNITYIDRKGNRVAVRGKVGDNVMYLAHRYGVELEGACEASLACSTCHVYIPYELLERLPEPKEAEEDMLDMAPALKDNSRLGCQIILNKDLDGMELTLPPMTRNFYVDGHVPEPH</sequence>
<dbReference type="InterPro" id="IPR036010">
    <property type="entry name" value="2Fe-2S_ferredoxin-like_sf"/>
</dbReference>
<dbReference type="InterPro" id="IPR001055">
    <property type="entry name" value="Adrenodoxin-like"/>
</dbReference>
<evidence type="ECO:0000313" key="9">
    <source>
        <dbReference type="RefSeq" id="XP_014662987.1"/>
    </source>
</evidence>
<keyword evidence="2" id="KW-0001">2Fe-2S</keyword>
<dbReference type="PROSITE" id="PS51085">
    <property type="entry name" value="2FE2S_FER_2"/>
    <property type="match status" value="1"/>
</dbReference>
<gene>
    <name evidence="9" type="primary">LOC106805779</name>
</gene>
<reference evidence="9" key="1">
    <citation type="submission" date="2025-08" db="UniProtKB">
        <authorList>
            <consortium name="RefSeq"/>
        </authorList>
    </citation>
    <scope>IDENTIFICATION</scope>
</reference>
<keyword evidence="8" id="KW-1185">Reference proteome</keyword>
<protein>
    <submittedName>
        <fullName evidence="9">Adrenodoxin-like protein, mitochondrial isoform X1</fullName>
    </submittedName>
</protein>
<evidence type="ECO:0000256" key="5">
    <source>
        <dbReference type="ARBA" id="ARBA00023014"/>
    </source>
</evidence>
<evidence type="ECO:0000256" key="1">
    <source>
        <dbReference type="ARBA" id="ARBA00010914"/>
    </source>
</evidence>
<dbReference type="Proteomes" id="UP000695022">
    <property type="component" value="Unplaced"/>
</dbReference>
<dbReference type="PROSITE" id="PS00814">
    <property type="entry name" value="ADX"/>
    <property type="match status" value="1"/>
</dbReference>